<gene>
    <name evidence="1" type="ORF">B4167_1272</name>
</gene>
<dbReference type="EMBL" id="JXLU01000136">
    <property type="protein sequence ID" value="KIO70865.1"/>
    <property type="molecule type" value="Genomic_DNA"/>
</dbReference>
<sequence>MMKSALNTIAFLHPQKVGMIAAMKEWFASVDRINRETVLGGIGWNTQTDQ</sequence>
<reference evidence="1 2" key="1">
    <citation type="submission" date="2015-01" db="EMBL/GenBank/DDBJ databases">
        <title>Draft Genome Sequences of Four Bacillus thermoamylovorans Strains, Isolated From Food Products.</title>
        <authorList>
            <person name="Krawcyk A.O."/>
            <person name="Berendsen E.M."/>
            <person name="Eijlander R.T."/>
            <person name="de Jong A."/>
            <person name="Wells-Bennik M."/>
            <person name="Kuipers O.P."/>
        </authorList>
    </citation>
    <scope>NUCLEOTIDE SEQUENCE [LARGE SCALE GENOMIC DNA]</scope>
    <source>
        <strain evidence="1 2">B4167</strain>
    </source>
</reference>
<dbReference type="RefSeq" id="WP_160289701.1">
    <property type="nucleotide sequence ID" value="NZ_CP023704.1"/>
</dbReference>
<proteinExistence type="predicted"/>
<protein>
    <submittedName>
        <fullName evidence="1">Uncharacterized protein</fullName>
    </submittedName>
</protein>
<name>A0ABD4A3A9_9BACI</name>
<dbReference type="Proteomes" id="UP000032076">
    <property type="component" value="Unassembled WGS sequence"/>
</dbReference>
<comment type="caution">
    <text evidence="1">The sequence shown here is derived from an EMBL/GenBank/DDBJ whole genome shotgun (WGS) entry which is preliminary data.</text>
</comment>
<accession>A0ABD4A3A9</accession>
<evidence type="ECO:0000313" key="1">
    <source>
        <dbReference type="EMBL" id="KIO70865.1"/>
    </source>
</evidence>
<organism evidence="1 2">
    <name type="scientific">Caldibacillus thermoamylovorans</name>
    <dbReference type="NCBI Taxonomy" id="35841"/>
    <lineage>
        <taxon>Bacteria</taxon>
        <taxon>Bacillati</taxon>
        <taxon>Bacillota</taxon>
        <taxon>Bacilli</taxon>
        <taxon>Bacillales</taxon>
        <taxon>Bacillaceae</taxon>
        <taxon>Caldibacillus</taxon>
    </lineage>
</organism>
<dbReference type="AlphaFoldDB" id="A0ABD4A3A9"/>
<evidence type="ECO:0000313" key="2">
    <source>
        <dbReference type="Proteomes" id="UP000032076"/>
    </source>
</evidence>